<evidence type="ECO:0000256" key="6">
    <source>
        <dbReference type="SAM" id="Phobius"/>
    </source>
</evidence>
<keyword evidence="2 6" id="KW-0812">Transmembrane</keyword>
<feature type="region of interest" description="Disordered" evidence="5">
    <location>
        <begin position="1"/>
        <end position="23"/>
    </location>
</feature>
<proteinExistence type="predicted"/>
<reference evidence="8" key="1">
    <citation type="submission" date="2021-02" db="EMBL/GenBank/DDBJ databases">
        <title>PHA producing bacteria isolated from coastal sediment in Guangdong, Shenzhen.</title>
        <authorList>
            <person name="Zheng W."/>
            <person name="Yu S."/>
            <person name="Huang Y."/>
        </authorList>
    </citation>
    <scope>NUCLEOTIDE SEQUENCE</scope>
    <source>
        <strain evidence="8">TN14-10</strain>
    </source>
</reference>
<evidence type="ECO:0000313" key="9">
    <source>
        <dbReference type="Proteomes" id="UP000664303"/>
    </source>
</evidence>
<feature type="transmembrane region" description="Helical" evidence="6">
    <location>
        <begin position="135"/>
        <end position="157"/>
    </location>
</feature>
<keyword evidence="4 6" id="KW-0472">Membrane</keyword>
<gene>
    <name evidence="8" type="ORF">JYP50_06415</name>
</gene>
<dbReference type="EMBL" id="JAFKCZ010000004">
    <property type="protein sequence ID" value="MBN7796213.1"/>
    <property type="molecule type" value="Genomic_DNA"/>
</dbReference>
<feature type="transmembrane region" description="Helical" evidence="6">
    <location>
        <begin position="177"/>
        <end position="199"/>
    </location>
</feature>
<dbReference type="RefSeq" id="WP_206559656.1">
    <property type="nucleotide sequence ID" value="NZ_JAFKCZ010000004.1"/>
</dbReference>
<sequence>MESEEQQQQQQQQTEPPAPQSQGTFDINRVIEQAREVLTNPAGFYRDMPGSGGFTEPVIFVAVMAVATGIIAAVWSLFTSGHGFLAAGFAGIIIYPIFAVIGAFIAAAILFVIWKLMGSERDYETAFRCWSAATAVYPVGALLSIIPYIGVMVSVAWGTLLMIEASVAVHQRERRTAMIVFGILGGLLLISNISSEYASRQMADRMSEMSRQFEGFEDMSSEEAGRQIGEFLKGLEEGAKKDGDEG</sequence>
<dbReference type="InterPro" id="IPR006977">
    <property type="entry name" value="Yip1_dom"/>
</dbReference>
<feature type="transmembrane region" description="Helical" evidence="6">
    <location>
        <begin position="58"/>
        <end position="78"/>
    </location>
</feature>
<comment type="subcellular location">
    <subcellularLocation>
        <location evidence="1">Membrane</location>
        <topology evidence="1">Multi-pass membrane protein</topology>
    </subcellularLocation>
</comment>
<evidence type="ECO:0000259" key="7">
    <source>
        <dbReference type="Pfam" id="PF04893"/>
    </source>
</evidence>
<feature type="compositionally biased region" description="Low complexity" evidence="5">
    <location>
        <begin position="1"/>
        <end position="15"/>
    </location>
</feature>
<organism evidence="8 9">
    <name type="scientific">Parahaliea mediterranea</name>
    <dbReference type="NCBI Taxonomy" id="651086"/>
    <lineage>
        <taxon>Bacteria</taxon>
        <taxon>Pseudomonadati</taxon>
        <taxon>Pseudomonadota</taxon>
        <taxon>Gammaproteobacteria</taxon>
        <taxon>Cellvibrionales</taxon>
        <taxon>Halieaceae</taxon>
        <taxon>Parahaliea</taxon>
    </lineage>
</organism>
<evidence type="ECO:0000256" key="4">
    <source>
        <dbReference type="ARBA" id="ARBA00023136"/>
    </source>
</evidence>
<evidence type="ECO:0000256" key="2">
    <source>
        <dbReference type="ARBA" id="ARBA00022692"/>
    </source>
</evidence>
<keyword evidence="3 6" id="KW-1133">Transmembrane helix</keyword>
<name>A0A939DDJ9_9GAMM</name>
<accession>A0A939DDJ9</accession>
<comment type="caution">
    <text evidence="8">The sequence shown here is derived from an EMBL/GenBank/DDBJ whole genome shotgun (WGS) entry which is preliminary data.</text>
</comment>
<protein>
    <submittedName>
        <fullName evidence="8">YIP1 family protein</fullName>
    </submittedName>
</protein>
<feature type="transmembrane region" description="Helical" evidence="6">
    <location>
        <begin position="84"/>
        <end position="114"/>
    </location>
</feature>
<dbReference type="AlphaFoldDB" id="A0A939DDJ9"/>
<feature type="domain" description="Yip1" evidence="7">
    <location>
        <begin position="36"/>
        <end position="190"/>
    </location>
</feature>
<evidence type="ECO:0000256" key="3">
    <source>
        <dbReference type="ARBA" id="ARBA00022989"/>
    </source>
</evidence>
<evidence type="ECO:0000256" key="1">
    <source>
        <dbReference type="ARBA" id="ARBA00004141"/>
    </source>
</evidence>
<dbReference type="Proteomes" id="UP000664303">
    <property type="component" value="Unassembled WGS sequence"/>
</dbReference>
<keyword evidence="9" id="KW-1185">Reference proteome</keyword>
<dbReference type="GO" id="GO:0016020">
    <property type="term" value="C:membrane"/>
    <property type="evidence" value="ECO:0007669"/>
    <property type="project" value="UniProtKB-SubCell"/>
</dbReference>
<evidence type="ECO:0000256" key="5">
    <source>
        <dbReference type="SAM" id="MobiDB-lite"/>
    </source>
</evidence>
<dbReference type="Pfam" id="PF04893">
    <property type="entry name" value="Yip1"/>
    <property type="match status" value="1"/>
</dbReference>
<evidence type="ECO:0000313" key="8">
    <source>
        <dbReference type="EMBL" id="MBN7796213.1"/>
    </source>
</evidence>